<dbReference type="Proteomes" id="UP000503004">
    <property type="component" value="Chromosome"/>
</dbReference>
<gene>
    <name evidence="8" type="primary">rfbC</name>
    <name evidence="8" type="ORF">GNH96_11285</name>
</gene>
<dbReference type="InterPro" id="IPR014710">
    <property type="entry name" value="RmlC-like_jellyroll"/>
</dbReference>
<organism evidence="8 9">
    <name type="scientific">Methylococcus geothermalis</name>
    <dbReference type="NCBI Taxonomy" id="2681310"/>
    <lineage>
        <taxon>Bacteria</taxon>
        <taxon>Pseudomonadati</taxon>
        <taxon>Pseudomonadota</taxon>
        <taxon>Gammaproteobacteria</taxon>
        <taxon>Methylococcales</taxon>
        <taxon>Methylococcaceae</taxon>
        <taxon>Methylococcus</taxon>
    </lineage>
</organism>
<dbReference type="EC" id="5.1.3.13" evidence="3 7"/>
<dbReference type="KEGG" id="metu:GNH96_11285"/>
<comment type="subunit">
    <text evidence="7">Homodimer.</text>
</comment>
<name>A0A858Q9H3_9GAMM</name>
<dbReference type="CDD" id="cd00438">
    <property type="entry name" value="cupin_RmlC"/>
    <property type="match status" value="1"/>
</dbReference>
<reference evidence="9" key="1">
    <citation type="submission" date="2019-12" db="EMBL/GenBank/DDBJ databases">
        <authorList>
            <person name="Awala S.I."/>
            <person name="Rhee S.K."/>
        </authorList>
    </citation>
    <scope>NUCLEOTIDE SEQUENCE [LARGE SCALE GENOMIC DNA]</scope>
    <source>
        <strain evidence="9">IM1</strain>
    </source>
</reference>
<evidence type="ECO:0000256" key="4">
    <source>
        <dbReference type="ARBA" id="ARBA00019595"/>
    </source>
</evidence>
<comment type="similarity">
    <text evidence="7">Belongs to the dTDP-4-dehydrorhamnose 3,5-epimerase family.</text>
</comment>
<comment type="pathway">
    <text evidence="7">Carbohydrate biosynthesis; dTDP-L-rhamnose biosynthesis.</text>
</comment>
<evidence type="ECO:0000313" key="9">
    <source>
        <dbReference type="Proteomes" id="UP000503004"/>
    </source>
</evidence>
<feature type="active site" description="Proton acceptor" evidence="5">
    <location>
        <position position="61"/>
    </location>
</feature>
<dbReference type="GO" id="GO:0000271">
    <property type="term" value="P:polysaccharide biosynthetic process"/>
    <property type="evidence" value="ECO:0007669"/>
    <property type="project" value="TreeGrafter"/>
</dbReference>
<feature type="active site" description="Proton donor" evidence="5">
    <location>
        <position position="130"/>
    </location>
</feature>
<dbReference type="UniPathway" id="UPA00124"/>
<dbReference type="GO" id="GO:0008830">
    <property type="term" value="F:dTDP-4-dehydrorhamnose 3,5-epimerase activity"/>
    <property type="evidence" value="ECO:0007669"/>
    <property type="project" value="UniProtKB-UniRule"/>
</dbReference>
<accession>A0A858Q9H3</accession>
<dbReference type="PANTHER" id="PTHR21047">
    <property type="entry name" value="DTDP-6-DEOXY-D-GLUCOSE-3,5 EPIMERASE"/>
    <property type="match status" value="1"/>
</dbReference>
<evidence type="ECO:0000256" key="7">
    <source>
        <dbReference type="RuleBase" id="RU364069"/>
    </source>
</evidence>
<evidence type="ECO:0000256" key="1">
    <source>
        <dbReference type="ARBA" id="ARBA00001298"/>
    </source>
</evidence>
<protein>
    <recommendedName>
        <fullName evidence="4 7">dTDP-4-dehydrorhamnose 3,5-epimerase</fullName>
        <ecNumber evidence="3 7">5.1.3.13</ecNumber>
    </recommendedName>
    <alternativeName>
        <fullName evidence="7">Thymidine diphospho-4-keto-rhamnose 3,5-epimerase</fullName>
    </alternativeName>
</protein>
<feature type="site" description="Participates in a stacking interaction with the thymidine ring of dTDP-4-oxo-6-deoxyglucose" evidence="6">
    <location>
        <position position="136"/>
    </location>
</feature>
<dbReference type="GO" id="GO:0019305">
    <property type="term" value="P:dTDP-rhamnose biosynthetic process"/>
    <property type="evidence" value="ECO:0007669"/>
    <property type="project" value="UniProtKB-UniRule"/>
</dbReference>
<proteinExistence type="inferred from homology"/>
<dbReference type="PANTHER" id="PTHR21047:SF2">
    <property type="entry name" value="THYMIDINE DIPHOSPHO-4-KETO-RHAMNOSE 3,5-EPIMERASE"/>
    <property type="match status" value="1"/>
</dbReference>
<evidence type="ECO:0000256" key="3">
    <source>
        <dbReference type="ARBA" id="ARBA00012098"/>
    </source>
</evidence>
<dbReference type="Pfam" id="PF00908">
    <property type="entry name" value="dTDP_sugar_isom"/>
    <property type="match status" value="1"/>
</dbReference>
<evidence type="ECO:0000256" key="5">
    <source>
        <dbReference type="PIRSR" id="PIRSR600888-1"/>
    </source>
</evidence>
<dbReference type="EMBL" id="CP046565">
    <property type="protein sequence ID" value="QJD30500.1"/>
    <property type="molecule type" value="Genomic_DNA"/>
</dbReference>
<comment type="catalytic activity">
    <reaction evidence="1 7">
        <text>dTDP-4-dehydro-6-deoxy-alpha-D-glucose = dTDP-4-dehydro-beta-L-rhamnose</text>
        <dbReference type="Rhea" id="RHEA:16969"/>
        <dbReference type="ChEBI" id="CHEBI:57649"/>
        <dbReference type="ChEBI" id="CHEBI:62830"/>
        <dbReference type="EC" id="5.1.3.13"/>
    </reaction>
</comment>
<dbReference type="NCBIfam" id="TIGR01221">
    <property type="entry name" value="rmlC"/>
    <property type="match status" value="1"/>
</dbReference>
<evidence type="ECO:0000256" key="2">
    <source>
        <dbReference type="ARBA" id="ARBA00001997"/>
    </source>
</evidence>
<sequence>MKVEQTSLPGVMLISPKVFGDARGYFKETWSRQRYQDAGLPADFVQDNLSFSRKGILRGLHFQNPRPQGKLVQVLQGEVFDVAVDIRRGSPQFGRWFGTVLSAENHLQMYVPEGFAHGFCVLSEAAMFAYKCTEYYQPSADCSLRWDDPDIGIDWPLASAPELSAKDRDAMLLRDFPQDRLPAYP</sequence>
<dbReference type="InterPro" id="IPR011051">
    <property type="entry name" value="RmlC_Cupin_sf"/>
</dbReference>
<evidence type="ECO:0000256" key="6">
    <source>
        <dbReference type="PIRSR" id="PIRSR600888-3"/>
    </source>
</evidence>
<dbReference type="GO" id="GO:0005829">
    <property type="term" value="C:cytosol"/>
    <property type="evidence" value="ECO:0007669"/>
    <property type="project" value="TreeGrafter"/>
</dbReference>
<dbReference type="InterPro" id="IPR000888">
    <property type="entry name" value="RmlC-like"/>
</dbReference>
<dbReference type="Gene3D" id="2.60.120.10">
    <property type="entry name" value="Jelly Rolls"/>
    <property type="match status" value="1"/>
</dbReference>
<evidence type="ECO:0000313" key="8">
    <source>
        <dbReference type="EMBL" id="QJD30500.1"/>
    </source>
</evidence>
<dbReference type="RefSeq" id="WP_169603776.1">
    <property type="nucleotide sequence ID" value="NZ_CP046565.1"/>
</dbReference>
<comment type="function">
    <text evidence="2 7">Catalyzes the epimerization of the C3' and C5'positions of dTDP-6-deoxy-D-xylo-4-hexulose, forming dTDP-6-deoxy-L-lyxo-4-hexulose.</text>
</comment>
<keyword evidence="9" id="KW-1185">Reference proteome</keyword>
<keyword evidence="7 8" id="KW-0413">Isomerase</keyword>
<dbReference type="SUPFAM" id="SSF51182">
    <property type="entry name" value="RmlC-like cupins"/>
    <property type="match status" value="1"/>
</dbReference>
<dbReference type="AlphaFoldDB" id="A0A858Q9H3"/>